<dbReference type="RefSeq" id="XP_031871502.1">
    <property type="nucleotide sequence ID" value="XM_032011809.1"/>
</dbReference>
<accession>A0A370TTI5</accession>
<keyword evidence="2" id="KW-1185">Reference proteome</keyword>
<gene>
    <name evidence="1" type="ORF">BP5553_03186</name>
</gene>
<proteinExistence type="predicted"/>
<protein>
    <submittedName>
        <fullName evidence="1">Uncharacterized protein</fullName>
    </submittedName>
</protein>
<reference evidence="1 2" key="1">
    <citation type="journal article" date="2018" name="IMA Fungus">
        <title>IMA Genome-F 9: Draft genome sequence of Annulohypoxylon stygium, Aspergillus mulundensis, Berkeleyomyces basicola (syn. Thielaviopsis basicola), Ceratocystis smalleyi, two Cercospora beticola strains, Coleophoma cylindrospora, Fusarium fracticaudum, Phialophora cf. hyalina, and Morchella septimelata.</title>
        <authorList>
            <person name="Wingfield B.D."/>
            <person name="Bills G.F."/>
            <person name="Dong Y."/>
            <person name="Huang W."/>
            <person name="Nel W.J."/>
            <person name="Swalarsk-Parry B.S."/>
            <person name="Vaghefi N."/>
            <person name="Wilken P.M."/>
            <person name="An Z."/>
            <person name="de Beer Z.W."/>
            <person name="De Vos L."/>
            <person name="Chen L."/>
            <person name="Duong T.A."/>
            <person name="Gao Y."/>
            <person name="Hammerbacher A."/>
            <person name="Kikkert J.R."/>
            <person name="Li Y."/>
            <person name="Li H."/>
            <person name="Li K."/>
            <person name="Li Q."/>
            <person name="Liu X."/>
            <person name="Ma X."/>
            <person name="Naidoo K."/>
            <person name="Pethybridge S.J."/>
            <person name="Sun J."/>
            <person name="Steenkamp E.T."/>
            <person name="van der Nest M.A."/>
            <person name="van Wyk S."/>
            <person name="Wingfield M.J."/>
            <person name="Xiong C."/>
            <person name="Yue Q."/>
            <person name="Zhang X."/>
        </authorList>
    </citation>
    <scope>NUCLEOTIDE SEQUENCE [LARGE SCALE GENOMIC DNA]</scope>
    <source>
        <strain evidence="1 2">BP 5553</strain>
    </source>
</reference>
<dbReference type="Proteomes" id="UP000254866">
    <property type="component" value="Unassembled WGS sequence"/>
</dbReference>
<dbReference type="EMBL" id="NPIC01000002">
    <property type="protein sequence ID" value="RDL38846.1"/>
    <property type="molecule type" value="Genomic_DNA"/>
</dbReference>
<comment type="caution">
    <text evidence="1">The sequence shown here is derived from an EMBL/GenBank/DDBJ whole genome shotgun (WGS) entry which is preliminary data.</text>
</comment>
<evidence type="ECO:0000313" key="1">
    <source>
        <dbReference type="EMBL" id="RDL38846.1"/>
    </source>
</evidence>
<evidence type="ECO:0000313" key="2">
    <source>
        <dbReference type="Proteomes" id="UP000254866"/>
    </source>
</evidence>
<organism evidence="1 2">
    <name type="scientific">Venustampulla echinocandica</name>
    <dbReference type="NCBI Taxonomy" id="2656787"/>
    <lineage>
        <taxon>Eukaryota</taxon>
        <taxon>Fungi</taxon>
        <taxon>Dikarya</taxon>
        <taxon>Ascomycota</taxon>
        <taxon>Pezizomycotina</taxon>
        <taxon>Leotiomycetes</taxon>
        <taxon>Helotiales</taxon>
        <taxon>Pleuroascaceae</taxon>
        <taxon>Venustampulla</taxon>
    </lineage>
</organism>
<name>A0A370TTI5_9HELO</name>
<sequence>MGSTESELVRKAEALLAAARNLQEHPNERHALLRQVELFRQELEDPMDAMIRQWTS</sequence>
<dbReference type="AlphaFoldDB" id="A0A370TTI5"/>
<dbReference type="GeneID" id="43596035"/>
<dbReference type="OrthoDB" id="1535081at2759"/>